<feature type="domain" description="Prephenate/arogenate dehydrogenase" evidence="2">
    <location>
        <begin position="21"/>
        <end position="263"/>
    </location>
</feature>
<dbReference type="RefSeq" id="WP_307270192.1">
    <property type="nucleotide sequence ID" value="NZ_JAUSVX010000002.1"/>
</dbReference>
<dbReference type="InterPro" id="IPR036291">
    <property type="entry name" value="NAD(P)-bd_dom_sf"/>
</dbReference>
<dbReference type="PANTHER" id="PTHR21363:SF0">
    <property type="entry name" value="PREPHENATE DEHYDROGENASE [NADP(+)]"/>
    <property type="match status" value="1"/>
</dbReference>
<dbReference type="InterPro" id="IPR003099">
    <property type="entry name" value="Prephen_DH"/>
</dbReference>
<dbReference type="GO" id="GO:0008977">
    <property type="term" value="F:prephenate dehydrogenase (NAD+) activity"/>
    <property type="evidence" value="ECO:0007669"/>
    <property type="project" value="UniProtKB-EC"/>
</dbReference>
<gene>
    <name evidence="3" type="ORF">QO011_001672</name>
</gene>
<evidence type="ECO:0000313" key="4">
    <source>
        <dbReference type="Proteomes" id="UP001242480"/>
    </source>
</evidence>
<sequence length="263" mass="27743">MFTQTLLDDEAPALAPPPARPGLGLIGAGAFGTFCIAHLAPHFRLRLSDPRPDLPALAARHGVEAADLAAAAAEPVVVLAVPQPRLEAVARAIAPHLAPGSLVIDVCSIKQKPLATLLEHLPDHVDVVGTHPLFGPRSGAGGIAGLRVAVCAGRGRSTGRVARFLERKLGLAVLSTTAAEHDRQMAYVQGLTHLLARIVLAMDVPELAQTTTAFEHLTRMVEVVRSDSEELFRTITAENPFVDEVKARLLEATRALATPLSPG</sequence>
<dbReference type="EMBL" id="JAUSVX010000002">
    <property type="protein sequence ID" value="MDQ0468672.1"/>
    <property type="molecule type" value="Genomic_DNA"/>
</dbReference>
<comment type="caution">
    <text evidence="3">The sequence shown here is derived from an EMBL/GenBank/DDBJ whole genome shotgun (WGS) entry which is preliminary data.</text>
</comment>
<protein>
    <submittedName>
        <fullName evidence="3">Prephenate dehydrogenase</fullName>
        <ecNumber evidence="3">1.3.1.12</ecNumber>
    </submittedName>
</protein>
<dbReference type="Proteomes" id="UP001242480">
    <property type="component" value="Unassembled WGS sequence"/>
</dbReference>
<name>A0ABU0J339_9HYPH</name>
<dbReference type="InterPro" id="IPR050812">
    <property type="entry name" value="Preph/Arog_dehydrog"/>
</dbReference>
<evidence type="ECO:0000256" key="1">
    <source>
        <dbReference type="ARBA" id="ARBA00023002"/>
    </source>
</evidence>
<dbReference type="InterPro" id="IPR046826">
    <property type="entry name" value="PDH_N"/>
</dbReference>
<keyword evidence="1 3" id="KW-0560">Oxidoreductase</keyword>
<accession>A0ABU0J339</accession>
<organism evidence="3 4">
    <name type="scientific">Labrys wisconsinensis</name>
    <dbReference type="NCBI Taxonomy" id="425677"/>
    <lineage>
        <taxon>Bacteria</taxon>
        <taxon>Pseudomonadati</taxon>
        <taxon>Pseudomonadota</taxon>
        <taxon>Alphaproteobacteria</taxon>
        <taxon>Hyphomicrobiales</taxon>
        <taxon>Xanthobacteraceae</taxon>
        <taxon>Labrys</taxon>
    </lineage>
</organism>
<dbReference type="InterPro" id="IPR008927">
    <property type="entry name" value="6-PGluconate_DH-like_C_sf"/>
</dbReference>
<reference evidence="3 4" key="1">
    <citation type="submission" date="2023-07" db="EMBL/GenBank/DDBJ databases">
        <title>Genomic Encyclopedia of Type Strains, Phase IV (KMG-IV): sequencing the most valuable type-strain genomes for metagenomic binning, comparative biology and taxonomic classification.</title>
        <authorList>
            <person name="Goeker M."/>
        </authorList>
    </citation>
    <scope>NUCLEOTIDE SEQUENCE [LARGE SCALE GENOMIC DNA]</scope>
    <source>
        <strain evidence="3 4">DSM 19619</strain>
    </source>
</reference>
<proteinExistence type="predicted"/>
<dbReference type="PROSITE" id="PS51176">
    <property type="entry name" value="PDH_ADH"/>
    <property type="match status" value="1"/>
</dbReference>
<dbReference type="Pfam" id="PF02153">
    <property type="entry name" value="PDH_N"/>
    <property type="match status" value="1"/>
</dbReference>
<dbReference type="EC" id="1.3.1.12" evidence="3"/>
<dbReference type="Gene3D" id="3.40.50.720">
    <property type="entry name" value="NAD(P)-binding Rossmann-like Domain"/>
    <property type="match status" value="1"/>
</dbReference>
<keyword evidence="4" id="KW-1185">Reference proteome</keyword>
<evidence type="ECO:0000313" key="3">
    <source>
        <dbReference type="EMBL" id="MDQ0468672.1"/>
    </source>
</evidence>
<dbReference type="SUPFAM" id="SSF51735">
    <property type="entry name" value="NAD(P)-binding Rossmann-fold domains"/>
    <property type="match status" value="1"/>
</dbReference>
<dbReference type="SUPFAM" id="SSF48179">
    <property type="entry name" value="6-phosphogluconate dehydrogenase C-terminal domain-like"/>
    <property type="match status" value="1"/>
</dbReference>
<dbReference type="PANTHER" id="PTHR21363">
    <property type="entry name" value="PREPHENATE DEHYDROGENASE"/>
    <property type="match status" value="1"/>
</dbReference>
<evidence type="ECO:0000259" key="2">
    <source>
        <dbReference type="PROSITE" id="PS51176"/>
    </source>
</evidence>